<feature type="domain" description="FAD-binding" evidence="3">
    <location>
        <begin position="2"/>
        <end position="355"/>
    </location>
</feature>
<protein>
    <submittedName>
        <fullName evidence="4">Flavin-dependent oxidoreductase</fullName>
    </submittedName>
</protein>
<name>A0ABW4MWD4_9CAUL</name>
<evidence type="ECO:0000256" key="2">
    <source>
        <dbReference type="ARBA" id="ARBA00023033"/>
    </source>
</evidence>
<gene>
    <name evidence="4" type="ORF">ACFSC0_00495</name>
</gene>
<dbReference type="Gene3D" id="3.30.9.30">
    <property type="match status" value="1"/>
</dbReference>
<dbReference type="Gene3D" id="3.50.50.60">
    <property type="entry name" value="FAD/NAD(P)-binding domain"/>
    <property type="match status" value="1"/>
</dbReference>
<dbReference type="PRINTS" id="PR00420">
    <property type="entry name" value="RNGMNOXGNASE"/>
</dbReference>
<keyword evidence="5" id="KW-1185">Reference proteome</keyword>
<dbReference type="SUPFAM" id="SSF54373">
    <property type="entry name" value="FAD-linked reductases, C-terminal domain"/>
    <property type="match status" value="1"/>
</dbReference>
<dbReference type="EMBL" id="JBHUEY010000001">
    <property type="protein sequence ID" value="MFD1781858.1"/>
    <property type="molecule type" value="Genomic_DNA"/>
</dbReference>
<dbReference type="PANTHER" id="PTHR13789">
    <property type="entry name" value="MONOOXYGENASE"/>
    <property type="match status" value="1"/>
</dbReference>
<dbReference type="PANTHER" id="PTHR13789:SF268">
    <property type="entry name" value="5-METHYLPHENAZINE-1-CARBOXYLATE 1-MONOOXYGENASE"/>
    <property type="match status" value="1"/>
</dbReference>
<comment type="caution">
    <text evidence="4">The sequence shown here is derived from an EMBL/GenBank/DDBJ whole genome shotgun (WGS) entry which is preliminary data.</text>
</comment>
<dbReference type="InterPro" id="IPR036188">
    <property type="entry name" value="FAD/NAD-bd_sf"/>
</dbReference>
<keyword evidence="1" id="KW-0560">Oxidoreductase</keyword>
<organism evidence="4 5">
    <name type="scientific">Phenylobacterium terrae</name>
    <dbReference type="NCBI Taxonomy" id="2665495"/>
    <lineage>
        <taxon>Bacteria</taxon>
        <taxon>Pseudomonadati</taxon>
        <taxon>Pseudomonadota</taxon>
        <taxon>Alphaproteobacteria</taxon>
        <taxon>Caulobacterales</taxon>
        <taxon>Caulobacteraceae</taxon>
        <taxon>Phenylobacterium</taxon>
    </lineage>
</organism>
<keyword evidence="2" id="KW-0503">Monooxygenase</keyword>
<proteinExistence type="predicted"/>
<dbReference type="InterPro" id="IPR002938">
    <property type="entry name" value="FAD-bd"/>
</dbReference>
<evidence type="ECO:0000313" key="4">
    <source>
        <dbReference type="EMBL" id="MFD1781858.1"/>
    </source>
</evidence>
<dbReference type="InterPro" id="IPR050493">
    <property type="entry name" value="FAD-dep_Monooxygenase_BioMet"/>
</dbReference>
<evidence type="ECO:0000259" key="3">
    <source>
        <dbReference type="Pfam" id="PF01494"/>
    </source>
</evidence>
<reference evidence="5" key="1">
    <citation type="journal article" date="2019" name="Int. J. Syst. Evol. Microbiol.">
        <title>The Global Catalogue of Microorganisms (GCM) 10K type strain sequencing project: providing services to taxonomists for standard genome sequencing and annotation.</title>
        <authorList>
            <consortium name="The Broad Institute Genomics Platform"/>
            <consortium name="The Broad Institute Genome Sequencing Center for Infectious Disease"/>
            <person name="Wu L."/>
            <person name="Ma J."/>
        </authorList>
    </citation>
    <scope>NUCLEOTIDE SEQUENCE [LARGE SCALE GENOMIC DNA]</scope>
    <source>
        <strain evidence="5">DFY28</strain>
    </source>
</reference>
<dbReference type="Pfam" id="PF01494">
    <property type="entry name" value="FAD_binding_3"/>
    <property type="match status" value="1"/>
</dbReference>
<dbReference type="Proteomes" id="UP001597237">
    <property type="component" value="Unassembled WGS sequence"/>
</dbReference>
<evidence type="ECO:0000256" key="1">
    <source>
        <dbReference type="ARBA" id="ARBA00023002"/>
    </source>
</evidence>
<sequence length="422" mass="46364">MRVIIVGAGIGGLTLALSLHAAGIEAEVYEAAPELRPLGVGVNVLPHAMRELTELGLAPAMAARGIPTGALMYANRFGQEIWREPRGLGAGYNWPQYSIHRGALQMLLLEAVIERLGGARVHLDHEAVGADPETGTVRFRSRESGAALPSAAGDVVVAADGIHSTLRAQFYPDEGPPIWNRRVLWRGVTLSKPYLNGRTMVMAGHQDQKFVCYPIDPAVETQGQALINWIAELRFPDETEWRREDWNRPGRLQDFLPRFEDWRFAWLDVPELIRGAEAVYEYPMVDRHPVDRWTFGRLTLMGDAAHPMYPIGSNGASQAILDARTLAYELATRGEAAAALSAYEEARRPATSKLVLANRGNGPEQVMQLAHERAPDGFAHVHDVLSPAELEEVAANYKRLAGFDKEALNARPSLTPPVKATA</sequence>
<evidence type="ECO:0000313" key="5">
    <source>
        <dbReference type="Proteomes" id="UP001597237"/>
    </source>
</evidence>
<accession>A0ABW4MWD4</accession>
<dbReference type="RefSeq" id="WP_377281309.1">
    <property type="nucleotide sequence ID" value="NZ_JBHRSI010000003.1"/>
</dbReference>
<dbReference type="SUPFAM" id="SSF51905">
    <property type="entry name" value="FAD/NAD(P)-binding domain"/>
    <property type="match status" value="1"/>
</dbReference>
<dbReference type="NCBIfam" id="NF005720">
    <property type="entry name" value="PRK07538.1"/>
    <property type="match status" value="1"/>
</dbReference>